<dbReference type="InterPro" id="IPR058624">
    <property type="entry name" value="MdtA-like_HH"/>
</dbReference>
<keyword evidence="3" id="KW-0472">Membrane</keyword>
<feature type="domain" description="CusB-like beta-barrel" evidence="6">
    <location>
        <begin position="231"/>
        <end position="303"/>
    </location>
</feature>
<dbReference type="AlphaFoldDB" id="A0A383RW17"/>
<keyword evidence="3" id="KW-1133">Transmembrane helix</keyword>
<keyword evidence="2" id="KW-0175">Coiled coil</keyword>
<dbReference type="InterPro" id="IPR058792">
    <property type="entry name" value="Beta-barrel_RND_2"/>
</dbReference>
<evidence type="ECO:0000259" key="6">
    <source>
        <dbReference type="Pfam" id="PF25954"/>
    </source>
</evidence>
<dbReference type="EMBL" id="UNOZ01000019">
    <property type="protein sequence ID" value="SYX90578.1"/>
    <property type="molecule type" value="Genomic_DNA"/>
</dbReference>
<evidence type="ECO:0000259" key="5">
    <source>
        <dbReference type="Pfam" id="PF25917"/>
    </source>
</evidence>
<dbReference type="Gene3D" id="2.40.50.100">
    <property type="match status" value="1"/>
</dbReference>
<dbReference type="FunFam" id="2.40.30.170:FF:000010">
    <property type="entry name" value="Efflux RND transporter periplasmic adaptor subunit"/>
    <property type="match status" value="1"/>
</dbReference>
<dbReference type="OrthoDB" id="9806939at2"/>
<evidence type="ECO:0000259" key="4">
    <source>
        <dbReference type="Pfam" id="PF25876"/>
    </source>
</evidence>
<feature type="transmembrane region" description="Helical" evidence="3">
    <location>
        <begin position="12"/>
        <end position="34"/>
    </location>
</feature>
<evidence type="ECO:0000313" key="8">
    <source>
        <dbReference type="Proteomes" id="UP000263595"/>
    </source>
</evidence>
<feature type="domain" description="Multidrug resistance protein MdtA-like alpha-helical hairpin" evidence="4">
    <location>
        <begin position="118"/>
        <end position="180"/>
    </location>
</feature>
<evidence type="ECO:0000256" key="3">
    <source>
        <dbReference type="SAM" id="Phobius"/>
    </source>
</evidence>
<dbReference type="Pfam" id="PF25876">
    <property type="entry name" value="HH_MFP_RND"/>
    <property type="match status" value="1"/>
</dbReference>
<dbReference type="InterPro" id="IPR006143">
    <property type="entry name" value="RND_pump_MFP"/>
</dbReference>
<dbReference type="Pfam" id="PF25917">
    <property type="entry name" value="BSH_RND"/>
    <property type="match status" value="1"/>
</dbReference>
<accession>A0A383RW17</accession>
<organism evidence="7 8">
    <name type="scientific">Pseudomonas reidholzensis</name>
    <dbReference type="NCBI Taxonomy" id="1785162"/>
    <lineage>
        <taxon>Bacteria</taxon>
        <taxon>Pseudomonadati</taxon>
        <taxon>Pseudomonadota</taxon>
        <taxon>Gammaproteobacteria</taxon>
        <taxon>Pseudomonadales</taxon>
        <taxon>Pseudomonadaceae</taxon>
        <taxon>Pseudomonas</taxon>
    </lineage>
</organism>
<dbReference type="InterPro" id="IPR058625">
    <property type="entry name" value="MdtA-like_BSH"/>
</dbReference>
<dbReference type="NCBIfam" id="TIGR01730">
    <property type="entry name" value="RND_mfp"/>
    <property type="match status" value="1"/>
</dbReference>
<dbReference type="Gene3D" id="2.40.420.20">
    <property type="match status" value="1"/>
</dbReference>
<dbReference type="RefSeq" id="WP_119141928.1">
    <property type="nucleotide sequence ID" value="NZ_CBCSFL010000007.1"/>
</dbReference>
<keyword evidence="3" id="KW-0812">Transmembrane</keyword>
<protein>
    <submittedName>
        <fullName evidence="7">Multidrug resistance protein MdtA</fullName>
    </submittedName>
</protein>
<proteinExistence type="inferred from homology"/>
<evidence type="ECO:0000313" key="7">
    <source>
        <dbReference type="EMBL" id="SYX90578.1"/>
    </source>
</evidence>
<dbReference type="PANTHER" id="PTHR30469">
    <property type="entry name" value="MULTIDRUG RESISTANCE PROTEIN MDTA"/>
    <property type="match status" value="1"/>
</dbReference>
<dbReference type="PANTHER" id="PTHR30469:SF37">
    <property type="entry name" value="RAGD PROTEIN"/>
    <property type="match status" value="1"/>
</dbReference>
<dbReference type="GO" id="GO:0015562">
    <property type="term" value="F:efflux transmembrane transporter activity"/>
    <property type="evidence" value="ECO:0007669"/>
    <property type="project" value="TreeGrafter"/>
</dbReference>
<gene>
    <name evidence="7" type="primary">mdtA</name>
    <name evidence="7" type="ORF">CCOS865_02845</name>
</gene>
<dbReference type="Gene3D" id="1.10.287.470">
    <property type="entry name" value="Helix hairpin bin"/>
    <property type="match status" value="1"/>
</dbReference>
<dbReference type="SUPFAM" id="SSF111369">
    <property type="entry name" value="HlyD-like secretion proteins"/>
    <property type="match status" value="1"/>
</dbReference>
<reference evidence="8" key="1">
    <citation type="submission" date="2018-08" db="EMBL/GenBank/DDBJ databases">
        <authorList>
            <person name="Blom J."/>
        </authorList>
    </citation>
    <scope>NUCLEOTIDE SEQUENCE [LARGE SCALE GENOMIC DNA]</scope>
    <source>
        <strain evidence="8">CCOS 865</strain>
    </source>
</reference>
<evidence type="ECO:0000256" key="2">
    <source>
        <dbReference type="ARBA" id="ARBA00023054"/>
    </source>
</evidence>
<dbReference type="Pfam" id="PF25954">
    <property type="entry name" value="Beta-barrel_RND_2"/>
    <property type="match status" value="1"/>
</dbReference>
<keyword evidence="8" id="KW-1185">Reference proteome</keyword>
<name>A0A383RW17_9PSED</name>
<dbReference type="Gene3D" id="2.40.30.170">
    <property type="match status" value="1"/>
</dbReference>
<feature type="domain" description="Multidrug resistance protein MdtA-like barrel-sandwich hybrid" evidence="5">
    <location>
        <begin position="83"/>
        <end position="215"/>
    </location>
</feature>
<dbReference type="GO" id="GO:1990281">
    <property type="term" value="C:efflux pump complex"/>
    <property type="evidence" value="ECO:0007669"/>
    <property type="project" value="TreeGrafter"/>
</dbReference>
<evidence type="ECO:0000256" key="1">
    <source>
        <dbReference type="ARBA" id="ARBA00009477"/>
    </source>
</evidence>
<dbReference type="Proteomes" id="UP000263595">
    <property type="component" value="Unassembled WGS sequence"/>
</dbReference>
<sequence length="387" mass="41222">MSVKATASTRGLGRTWFILGGLATAGAIVVFGLMSRHSQAVQLDQVSERKRIATVALVAPSVVTPASLQLPGRIEAWSRAPLYARVSGYLKRWDKDIGSPVKAGELLGEIDAPELDQQLRQARAQLATARSEMTLASSTAKRWQQLSESQAVSRQEVEERLGDLATKRSQVNEAQANVDRLQALQGYTRIIAPFEGVVTARNTDVGALINVGMTAGSELFVVSDISKLRVYVSVPQRQLAWVQAGARATLRVPEHPAKTFDATVQSLARAVDAGTGAMRVQLSVDNAQGELLPGSFATVQFEGTLAPSTVSLPPSALIVGKHGMQIATVDGEGIVQLKPVKVNRDHGTYLEFADGISLADQVIANPPDGLSSGDQVRIAQVDATSTK</sequence>
<comment type="similarity">
    <text evidence="1">Belongs to the membrane fusion protein (MFP) (TC 8.A.1) family.</text>
</comment>